<proteinExistence type="predicted"/>
<keyword evidence="1" id="KW-0732">Signal</keyword>
<dbReference type="PANTHER" id="PTHR37017:SF11">
    <property type="entry name" value="ESTERASE_LIPASE_THIOESTERASE DOMAIN-CONTAINING PROTEIN"/>
    <property type="match status" value="1"/>
</dbReference>
<reference evidence="3" key="1">
    <citation type="journal article" date="2020" name="Fungal Divers.">
        <title>Resolving the Mortierellaceae phylogeny through synthesis of multi-gene phylogenetics and phylogenomics.</title>
        <authorList>
            <person name="Vandepol N."/>
            <person name="Liber J."/>
            <person name="Desiro A."/>
            <person name="Na H."/>
            <person name="Kennedy M."/>
            <person name="Barry K."/>
            <person name="Grigoriev I.V."/>
            <person name="Miller A.N."/>
            <person name="O'Donnell K."/>
            <person name="Stajich J.E."/>
            <person name="Bonito G."/>
        </authorList>
    </citation>
    <scope>NUCLEOTIDE SEQUENCE</scope>
    <source>
        <strain evidence="3">REB-010B</strain>
    </source>
</reference>
<keyword evidence="4" id="KW-1185">Reference proteome</keyword>
<sequence length="257" mass="27285">MFNFIKTPVFGYLLLASTLLAASPANSKPVKNIVLVHGAYADGSSWSRVTPLLQAAGYNVTAVQQPLSSIQDDVTKTNAALGQIDGPIVLVGHSFGGVVITQAAYNNPKISALVYVAAFAPDFNQSAIELIMKYPIPPAAGSFVTDSQGRQTLLKDKFVQYFCPDVKSICGVLATAQGPSDQGRYIYQSGPPAWKQHPSYYVVAGNDQIINPQLEADTAVKIKAVKTIKVAGSSHAVLVSHPQVVADIIMEAANAKK</sequence>
<dbReference type="OrthoDB" id="1263307at2759"/>
<comment type="caution">
    <text evidence="3">The sequence shown here is derived from an EMBL/GenBank/DDBJ whole genome shotgun (WGS) entry which is preliminary data.</text>
</comment>
<dbReference type="SUPFAM" id="SSF53474">
    <property type="entry name" value="alpha/beta-Hydrolases"/>
    <property type="match status" value="1"/>
</dbReference>
<organism evidence="3 4">
    <name type="scientific">Dissophora globulifera</name>
    <dbReference type="NCBI Taxonomy" id="979702"/>
    <lineage>
        <taxon>Eukaryota</taxon>
        <taxon>Fungi</taxon>
        <taxon>Fungi incertae sedis</taxon>
        <taxon>Mucoromycota</taxon>
        <taxon>Mortierellomycotina</taxon>
        <taxon>Mortierellomycetes</taxon>
        <taxon>Mortierellales</taxon>
        <taxon>Mortierellaceae</taxon>
        <taxon>Dissophora</taxon>
    </lineage>
</organism>
<dbReference type="Proteomes" id="UP000738325">
    <property type="component" value="Unassembled WGS sequence"/>
</dbReference>
<dbReference type="PANTHER" id="PTHR37017">
    <property type="entry name" value="AB HYDROLASE-1 DOMAIN-CONTAINING PROTEIN-RELATED"/>
    <property type="match status" value="1"/>
</dbReference>
<name>A0A9P6R5P1_9FUNG</name>
<dbReference type="InterPro" id="IPR052897">
    <property type="entry name" value="Sec-Metab_Biosynth_Hydrolase"/>
</dbReference>
<dbReference type="EMBL" id="JAAAIP010000732">
    <property type="protein sequence ID" value="KAG0313237.1"/>
    <property type="molecule type" value="Genomic_DNA"/>
</dbReference>
<feature type="chain" id="PRO_5040398485" description="AB hydrolase-1 domain-containing protein" evidence="1">
    <location>
        <begin position="28"/>
        <end position="257"/>
    </location>
</feature>
<gene>
    <name evidence="3" type="ORF">BGZ99_009012</name>
</gene>
<protein>
    <recommendedName>
        <fullName evidence="2">AB hydrolase-1 domain-containing protein</fullName>
    </recommendedName>
</protein>
<evidence type="ECO:0000313" key="3">
    <source>
        <dbReference type="EMBL" id="KAG0313237.1"/>
    </source>
</evidence>
<accession>A0A9P6R5P1</accession>
<dbReference type="InterPro" id="IPR029058">
    <property type="entry name" value="AB_hydrolase_fold"/>
</dbReference>
<dbReference type="Gene3D" id="3.40.50.1820">
    <property type="entry name" value="alpha/beta hydrolase"/>
    <property type="match status" value="1"/>
</dbReference>
<evidence type="ECO:0000259" key="2">
    <source>
        <dbReference type="Pfam" id="PF12697"/>
    </source>
</evidence>
<feature type="domain" description="AB hydrolase-1" evidence="2">
    <location>
        <begin position="33"/>
        <end position="247"/>
    </location>
</feature>
<evidence type="ECO:0000256" key="1">
    <source>
        <dbReference type="SAM" id="SignalP"/>
    </source>
</evidence>
<dbReference type="Pfam" id="PF12697">
    <property type="entry name" value="Abhydrolase_6"/>
    <property type="match status" value="1"/>
</dbReference>
<dbReference type="AlphaFoldDB" id="A0A9P6R5P1"/>
<dbReference type="InterPro" id="IPR000073">
    <property type="entry name" value="AB_hydrolase_1"/>
</dbReference>
<evidence type="ECO:0000313" key="4">
    <source>
        <dbReference type="Proteomes" id="UP000738325"/>
    </source>
</evidence>
<feature type="signal peptide" evidence="1">
    <location>
        <begin position="1"/>
        <end position="27"/>
    </location>
</feature>